<comment type="similarity">
    <text evidence="1">Belongs to the IMPACT family.</text>
</comment>
<dbReference type="Gene3D" id="3.30.230.30">
    <property type="entry name" value="Impact, N-terminal domain"/>
    <property type="match status" value="1"/>
</dbReference>
<dbReference type="EMBL" id="JBBYHR010000003">
    <property type="protein sequence ID" value="MEL1243933.1"/>
    <property type="molecule type" value="Genomic_DNA"/>
</dbReference>
<keyword evidence="4" id="KW-1185">Reference proteome</keyword>
<dbReference type="PANTHER" id="PTHR16301:SF20">
    <property type="entry name" value="IMPACT FAMILY MEMBER YIGZ"/>
    <property type="match status" value="1"/>
</dbReference>
<reference evidence="3 4" key="1">
    <citation type="submission" date="2024-04" db="EMBL/GenBank/DDBJ databases">
        <title>Flavobacterium sp. DGU11 16S ribosomal RNA gene Genome sequencing and assembly.</title>
        <authorList>
            <person name="Park S."/>
        </authorList>
    </citation>
    <scope>NUCLEOTIDE SEQUENCE [LARGE SCALE GENOMIC DNA]</scope>
    <source>
        <strain evidence="3 4">DGU11</strain>
    </source>
</reference>
<dbReference type="InterPro" id="IPR023582">
    <property type="entry name" value="Impact"/>
</dbReference>
<evidence type="ECO:0000313" key="4">
    <source>
        <dbReference type="Proteomes" id="UP001464555"/>
    </source>
</evidence>
<dbReference type="InterPro" id="IPR001498">
    <property type="entry name" value="Impact_N"/>
</dbReference>
<evidence type="ECO:0000259" key="2">
    <source>
        <dbReference type="Pfam" id="PF01205"/>
    </source>
</evidence>
<feature type="domain" description="Impact N-terminal" evidence="2">
    <location>
        <begin position="21"/>
        <end position="126"/>
    </location>
</feature>
<dbReference type="InterPro" id="IPR036956">
    <property type="entry name" value="Impact_N_sf"/>
</dbReference>
<dbReference type="SUPFAM" id="SSF54211">
    <property type="entry name" value="Ribosomal protein S5 domain 2-like"/>
    <property type="match status" value="1"/>
</dbReference>
<dbReference type="InterPro" id="IPR020568">
    <property type="entry name" value="Ribosomal_Su5_D2-typ_SF"/>
</dbReference>
<comment type="caution">
    <text evidence="3">The sequence shown here is derived from an EMBL/GenBank/DDBJ whole genome shotgun (WGS) entry which is preliminary data.</text>
</comment>
<gene>
    <name evidence="3" type="ORF">AAEO56_06630</name>
</gene>
<sequence length="203" mass="22686">MENDTYKTLASPSEETLYKEKNSKFFGLAFPVSSEDEVKAILEEVKKRHHSARHWCYAFQLGTEKVYYRANDDGEPNNSAGMPIYGQIQSFGVTNVLVVVVRYLGGVKLGVGGLISAYKIGAQMALEASDIVEKTIDVHYTIKFGYKDMNKVMRVIKEKNLDIVSQKMEMDCEIVISTRKKNAAPVEAAFGNLYEVIIATEAP</sequence>
<proteinExistence type="inferred from homology"/>
<dbReference type="Proteomes" id="UP001464555">
    <property type="component" value="Unassembled WGS sequence"/>
</dbReference>
<evidence type="ECO:0000256" key="1">
    <source>
        <dbReference type="ARBA" id="ARBA00007665"/>
    </source>
</evidence>
<accession>A0ABU9HUV6</accession>
<name>A0ABU9HUV6_9FLAO</name>
<dbReference type="Pfam" id="PF01205">
    <property type="entry name" value="Impact_N"/>
    <property type="match status" value="1"/>
</dbReference>
<dbReference type="PANTHER" id="PTHR16301">
    <property type="entry name" value="IMPACT-RELATED"/>
    <property type="match status" value="1"/>
</dbReference>
<protein>
    <submittedName>
        <fullName evidence="3">YigZ family protein</fullName>
    </submittedName>
</protein>
<dbReference type="RefSeq" id="WP_341696528.1">
    <property type="nucleotide sequence ID" value="NZ_JBBYHR010000003.1"/>
</dbReference>
<organism evidence="3 4">
    <name type="scientific">Flavobacterium arundinis</name>
    <dbReference type="NCBI Taxonomy" id="3139143"/>
    <lineage>
        <taxon>Bacteria</taxon>
        <taxon>Pseudomonadati</taxon>
        <taxon>Bacteroidota</taxon>
        <taxon>Flavobacteriia</taxon>
        <taxon>Flavobacteriales</taxon>
        <taxon>Flavobacteriaceae</taxon>
        <taxon>Flavobacterium</taxon>
    </lineage>
</organism>
<evidence type="ECO:0000313" key="3">
    <source>
        <dbReference type="EMBL" id="MEL1243933.1"/>
    </source>
</evidence>